<evidence type="ECO:0000313" key="2">
    <source>
        <dbReference type="EMBL" id="CAH3021534.1"/>
    </source>
</evidence>
<sequence length="90" mass="10837">MLRFRKLINKETLLKLYKAFILPHFYYFSSVWHFCGARNANKSVLYELSRLFKRYVHRTIFILQFARKSYPGPSQPKNKDLQSAPFFILS</sequence>
<comment type="caution">
    <text evidence="2">The sequence shown here is derived from an EMBL/GenBank/DDBJ whole genome shotgun (WGS) entry which is preliminary data.</text>
</comment>
<dbReference type="Proteomes" id="UP001159427">
    <property type="component" value="Unassembled WGS sequence"/>
</dbReference>
<evidence type="ECO:0008006" key="4">
    <source>
        <dbReference type="Google" id="ProtNLM"/>
    </source>
</evidence>
<keyword evidence="3" id="KW-1185">Reference proteome</keyword>
<accession>A0ABN8LWN9</accession>
<proteinExistence type="predicted"/>
<gene>
    <name evidence="2" type="ORF">PEVE_00011793</name>
</gene>
<evidence type="ECO:0000313" key="3">
    <source>
        <dbReference type="Proteomes" id="UP001159427"/>
    </source>
</evidence>
<dbReference type="EMBL" id="CALNXI010000186">
    <property type="protein sequence ID" value="CAH3021534.1"/>
    <property type="molecule type" value="Genomic_DNA"/>
</dbReference>
<organism evidence="2 3">
    <name type="scientific">Porites evermanni</name>
    <dbReference type="NCBI Taxonomy" id="104178"/>
    <lineage>
        <taxon>Eukaryota</taxon>
        <taxon>Metazoa</taxon>
        <taxon>Cnidaria</taxon>
        <taxon>Anthozoa</taxon>
        <taxon>Hexacorallia</taxon>
        <taxon>Scleractinia</taxon>
        <taxon>Fungiina</taxon>
        <taxon>Poritidae</taxon>
        <taxon>Porites</taxon>
    </lineage>
</organism>
<feature type="region of interest" description="Disordered" evidence="1">
    <location>
        <begin position="69"/>
        <end position="90"/>
    </location>
</feature>
<evidence type="ECO:0000256" key="1">
    <source>
        <dbReference type="SAM" id="MobiDB-lite"/>
    </source>
</evidence>
<name>A0ABN8LWN9_9CNID</name>
<reference evidence="2 3" key="1">
    <citation type="submission" date="2022-05" db="EMBL/GenBank/DDBJ databases">
        <authorList>
            <consortium name="Genoscope - CEA"/>
            <person name="William W."/>
        </authorList>
    </citation>
    <scope>NUCLEOTIDE SEQUENCE [LARGE SCALE GENOMIC DNA]</scope>
</reference>
<protein>
    <recommendedName>
        <fullName evidence="4">Maturase K</fullName>
    </recommendedName>
</protein>